<accession>A0A0C1Z867</accession>
<evidence type="ECO:0000313" key="1">
    <source>
        <dbReference type="EMBL" id="KIF53180.1"/>
    </source>
</evidence>
<evidence type="ECO:0000313" key="2">
    <source>
        <dbReference type="Proteomes" id="UP000031586"/>
    </source>
</evidence>
<comment type="caution">
    <text evidence="1">The sequence shown here is derived from an EMBL/GenBank/DDBJ whole genome shotgun (WGS) entry which is preliminary data.</text>
</comment>
<sequence>MDLSEILEYLNQTGWSESKQLSDHYVRDKTKGIVAIDRAANQAFIVERIGDIPWSRISNAEQFEQDLTHLQ</sequence>
<gene>
    <name evidence="1" type="ORF">H735_09600</name>
</gene>
<dbReference type="PATRIC" id="fig|1229493.5.peg.1007"/>
<dbReference type="AlphaFoldDB" id="A0A0C1Z867"/>
<dbReference type="RefSeq" id="WP_020194363.1">
    <property type="nucleotide sequence ID" value="NZ_BAOH01000005.1"/>
</dbReference>
<dbReference type="EMBL" id="JPRD01000015">
    <property type="protein sequence ID" value="KIF53180.1"/>
    <property type="molecule type" value="Genomic_DNA"/>
</dbReference>
<proteinExistence type="predicted"/>
<organism evidence="1 2">
    <name type="scientific">Vibrio owensii CAIM 1854 = LMG 25443</name>
    <dbReference type="NCBI Taxonomy" id="1229493"/>
    <lineage>
        <taxon>Bacteria</taxon>
        <taxon>Pseudomonadati</taxon>
        <taxon>Pseudomonadota</taxon>
        <taxon>Gammaproteobacteria</taxon>
        <taxon>Vibrionales</taxon>
        <taxon>Vibrionaceae</taxon>
        <taxon>Vibrio</taxon>
    </lineage>
</organism>
<name>A0A0C1Z867_9VIBR</name>
<protein>
    <submittedName>
        <fullName evidence="1">Uncharacterized protein</fullName>
    </submittedName>
</protein>
<dbReference type="Proteomes" id="UP000031586">
    <property type="component" value="Unassembled WGS sequence"/>
</dbReference>
<reference evidence="1 2" key="1">
    <citation type="submission" date="2014-07" db="EMBL/GenBank/DDBJ databases">
        <title>Unique and conserved regions in Vibrio harveyi and related species in comparison with the shrimp pathogen Vibrio harveyi CAIM 1792.</title>
        <authorList>
            <person name="Espinoza-Valles I."/>
            <person name="Vora G."/>
            <person name="Leekitcharoenphon P."/>
            <person name="Ussery D."/>
            <person name="Hoj L."/>
            <person name="Gomez-Gil B."/>
        </authorList>
    </citation>
    <scope>NUCLEOTIDE SEQUENCE [LARGE SCALE GENOMIC DNA]</scope>
    <source>
        <strain evidence="2">CAIM 1854 / LMG 25443</strain>
    </source>
</reference>